<organism evidence="1 2">
    <name type="scientific">Acinetobacter baumannii (strain 1295743)</name>
    <dbReference type="NCBI Taxonomy" id="1310613"/>
    <lineage>
        <taxon>Bacteria</taxon>
        <taxon>Pseudomonadati</taxon>
        <taxon>Pseudomonadota</taxon>
        <taxon>Gammaproteobacteria</taxon>
        <taxon>Moraxellales</taxon>
        <taxon>Moraxellaceae</taxon>
        <taxon>Acinetobacter</taxon>
        <taxon>Acinetobacter calcoaceticus/baumannii complex</taxon>
    </lineage>
</organism>
<comment type="caution">
    <text evidence="1">The sequence shown here is derived from an EMBL/GenBank/DDBJ whole genome shotgun (WGS) entry which is preliminary data.</text>
</comment>
<evidence type="ECO:0000313" key="2">
    <source>
        <dbReference type="Proteomes" id="UP000020595"/>
    </source>
</evidence>
<dbReference type="RefSeq" id="WP_032050728.1">
    <property type="nucleotide sequence ID" value="NZ_JEWH01000004.1"/>
</dbReference>
<accession>A0A009ITT8</accession>
<dbReference type="AlphaFoldDB" id="A0A009ITT8"/>
<evidence type="ECO:0000313" key="1">
    <source>
        <dbReference type="EMBL" id="EXB07248.1"/>
    </source>
</evidence>
<reference evidence="1 2" key="1">
    <citation type="submission" date="2014-02" db="EMBL/GenBank/DDBJ databases">
        <title>Comparative genomics and transcriptomics to identify genetic mechanisms underlying the emergence of carbapenem resistant Acinetobacter baumannii (CRAb).</title>
        <authorList>
            <person name="Harris A.D."/>
            <person name="Johnson K.J."/>
            <person name="George J."/>
            <person name="Shefchek K."/>
            <person name="Daugherty S.C."/>
            <person name="Parankush S."/>
            <person name="Sadzewicz L."/>
            <person name="Tallon L."/>
            <person name="Sengamalay N."/>
            <person name="Hazen T.H."/>
            <person name="Rasko D.A."/>
        </authorList>
    </citation>
    <scope>NUCLEOTIDE SEQUENCE [LARGE SCALE GENOMIC DNA]</scope>
    <source>
        <strain evidence="1 2">1295743</strain>
    </source>
</reference>
<dbReference type="PATRIC" id="fig|1310613.3.peg.608"/>
<keyword evidence="1" id="KW-0418">Kinase</keyword>
<dbReference type="GO" id="GO:0016301">
    <property type="term" value="F:kinase activity"/>
    <property type="evidence" value="ECO:0007669"/>
    <property type="project" value="UniProtKB-KW"/>
</dbReference>
<proteinExistence type="predicted"/>
<protein>
    <submittedName>
        <fullName evidence="1">Putative glutamate 5-kinase</fullName>
    </submittedName>
</protein>
<dbReference type="Proteomes" id="UP000020595">
    <property type="component" value="Unassembled WGS sequence"/>
</dbReference>
<keyword evidence="1" id="KW-0808">Transferase</keyword>
<gene>
    <name evidence="1" type="ORF">J512_0634</name>
</gene>
<dbReference type="EMBL" id="JEWH01000004">
    <property type="protein sequence ID" value="EXB07248.1"/>
    <property type="molecule type" value="Genomic_DNA"/>
</dbReference>
<name>A0A009ITT8_ACIB9</name>
<sequence>MGLREELQAEIAEAFDEDLADAVHTFTCERIVSTSWNPKTNTSENVVENYSGRGVLFGSYNQYEIQTLGVLATDNKAVILQNEVTMVPKIDDEWITGLGTFRVIHIQQDPAATIWKCQLRRV</sequence>